<evidence type="ECO:0000313" key="6">
    <source>
        <dbReference type="Proteomes" id="UP000216409"/>
    </source>
</evidence>
<gene>
    <name evidence="5" type="ORF">DJ78_00125</name>
    <name evidence="4" type="ORF">DJ83_09245</name>
</gene>
<feature type="transmembrane region" description="Helical" evidence="2">
    <location>
        <begin position="65"/>
        <end position="88"/>
    </location>
</feature>
<proteinExistence type="predicted"/>
<feature type="transmembrane region" description="Helical" evidence="2">
    <location>
        <begin position="23"/>
        <end position="44"/>
    </location>
</feature>
<feature type="compositionally biased region" description="Polar residues" evidence="1">
    <location>
        <begin position="136"/>
        <end position="146"/>
    </location>
</feature>
<accession>A0A256JX92</accession>
<evidence type="ECO:0000256" key="1">
    <source>
        <dbReference type="SAM" id="MobiDB-lite"/>
    </source>
</evidence>
<organism evidence="5 7">
    <name type="scientific">Halorubrum ezzemoulense</name>
    <name type="common">Halorubrum chaoviator</name>
    <dbReference type="NCBI Taxonomy" id="337243"/>
    <lineage>
        <taxon>Archaea</taxon>
        <taxon>Methanobacteriati</taxon>
        <taxon>Methanobacteriota</taxon>
        <taxon>Stenosarchaea group</taxon>
        <taxon>Halobacteria</taxon>
        <taxon>Halobacteriales</taxon>
        <taxon>Haloferacaceae</taxon>
        <taxon>Halorubrum</taxon>
    </lineage>
</organism>
<comment type="caution">
    <text evidence="5">The sequence shown here is derived from an EMBL/GenBank/DDBJ whole genome shotgun (WGS) entry which is preliminary data.</text>
</comment>
<dbReference type="EMBL" id="NHOW01000108">
    <property type="protein sequence ID" value="OYR60684.1"/>
    <property type="molecule type" value="Genomic_DNA"/>
</dbReference>
<reference evidence="6 7" key="1">
    <citation type="journal article" date="2014" name="Front. Microbiol.">
        <title>Population and genomic analysis of the genus Halorubrum.</title>
        <authorList>
            <person name="Fullmer M.S."/>
            <person name="Soucy S.M."/>
            <person name="Swithers K.S."/>
            <person name="Makkay A.M."/>
            <person name="Wheeler R."/>
            <person name="Ventosa A."/>
            <person name="Gogarten J.P."/>
            <person name="Papke R.T."/>
        </authorList>
    </citation>
    <scope>NUCLEOTIDE SEQUENCE [LARGE SCALE GENOMIC DNA]</scope>
    <source>
        <strain evidence="5 7">G37</strain>
        <strain evidence="4 6">LD3</strain>
    </source>
</reference>
<dbReference type="Proteomes" id="UP000216758">
    <property type="component" value="Unassembled WGS sequence"/>
</dbReference>
<reference evidence="5" key="2">
    <citation type="submission" date="2017-05" db="EMBL/GenBank/DDBJ databases">
        <authorList>
            <person name="Song R."/>
            <person name="Chenine A.L."/>
            <person name="Ruprecht R.M."/>
        </authorList>
    </citation>
    <scope>NUCLEOTIDE SEQUENCE</scope>
    <source>
        <strain evidence="5">G37</strain>
        <strain evidence="4">LD3</strain>
    </source>
</reference>
<feature type="region of interest" description="Disordered" evidence="1">
    <location>
        <begin position="130"/>
        <end position="150"/>
    </location>
</feature>
<evidence type="ECO:0000313" key="7">
    <source>
        <dbReference type="Proteomes" id="UP000216758"/>
    </source>
</evidence>
<feature type="compositionally biased region" description="Basic and acidic residues" evidence="1">
    <location>
        <begin position="184"/>
        <end position="208"/>
    </location>
</feature>
<dbReference type="InterPro" id="IPR018649">
    <property type="entry name" value="SHOCT"/>
</dbReference>
<dbReference type="RefSeq" id="WP_176450679.1">
    <property type="nucleotide sequence ID" value="NZ_CP034941.1"/>
</dbReference>
<dbReference type="Pfam" id="PF09851">
    <property type="entry name" value="SHOCT"/>
    <property type="match status" value="1"/>
</dbReference>
<keyword evidence="2" id="KW-0812">Transmembrane</keyword>
<dbReference type="AlphaFoldDB" id="A0A256JX92"/>
<dbReference type="InterPro" id="IPR036259">
    <property type="entry name" value="MFS_trans_sf"/>
</dbReference>
<feature type="transmembrane region" description="Helical" evidence="2">
    <location>
        <begin position="94"/>
        <end position="121"/>
    </location>
</feature>
<dbReference type="EMBL" id="NHPB01000002">
    <property type="protein sequence ID" value="OYR73499.1"/>
    <property type="molecule type" value="Genomic_DNA"/>
</dbReference>
<evidence type="ECO:0000313" key="5">
    <source>
        <dbReference type="EMBL" id="OYR73499.1"/>
    </source>
</evidence>
<evidence type="ECO:0000313" key="4">
    <source>
        <dbReference type="EMBL" id="OYR60684.1"/>
    </source>
</evidence>
<dbReference type="OrthoDB" id="331326at2157"/>
<protein>
    <recommendedName>
        <fullName evidence="3">SHOCT domain-containing protein</fullName>
    </recommendedName>
</protein>
<keyword evidence="2" id="KW-0472">Membrane</keyword>
<sequence length="208" mass="21832">MTGGEQARGGQMQRWVAEVFKPAGVGVGVTVLASVVPFVGLLAPAMGGGVASQVKKSGDGSGPRVGFVTGALVVLLSLPMTFFAVAVAATVSPIATVGVLGMTLVGAVYVIGSSALGGYLADELAEDHRSRKDATRQLTPATTGGSASPIERLKRRYVDGEMDDDEFERRLERLVTIEGAGEQAGDRVVENRERRPNRRETTVPAHER</sequence>
<evidence type="ECO:0000256" key="2">
    <source>
        <dbReference type="SAM" id="Phobius"/>
    </source>
</evidence>
<dbReference type="GeneID" id="301361710"/>
<dbReference type="SUPFAM" id="SSF103473">
    <property type="entry name" value="MFS general substrate transporter"/>
    <property type="match status" value="1"/>
</dbReference>
<evidence type="ECO:0000259" key="3">
    <source>
        <dbReference type="Pfam" id="PF09851"/>
    </source>
</evidence>
<feature type="region of interest" description="Disordered" evidence="1">
    <location>
        <begin position="181"/>
        <end position="208"/>
    </location>
</feature>
<dbReference type="Proteomes" id="UP000216409">
    <property type="component" value="Unassembled WGS sequence"/>
</dbReference>
<keyword evidence="2" id="KW-1133">Transmembrane helix</keyword>
<name>A0A256JX92_HALEZ</name>
<feature type="domain" description="SHOCT" evidence="3">
    <location>
        <begin position="149"/>
        <end position="174"/>
    </location>
</feature>